<comment type="similarity">
    <text evidence="1">Belongs to the short-chain dehydrogenases/reductases (SDR) family.</text>
</comment>
<comment type="catalytic activity">
    <reaction evidence="12">
        <text>5,6,7,8-tetrahydropteridine + NAD(+) = 6,7-dihydropteridine + NADH + H(+)</text>
        <dbReference type="Rhea" id="RHEA:17869"/>
        <dbReference type="ChEBI" id="CHEBI:15378"/>
        <dbReference type="ChEBI" id="CHEBI:28889"/>
        <dbReference type="ChEBI" id="CHEBI:30156"/>
        <dbReference type="ChEBI" id="CHEBI:57540"/>
        <dbReference type="ChEBI" id="CHEBI:57945"/>
        <dbReference type="EC" id="1.5.1.34"/>
    </reaction>
    <physiologicalReaction direction="right-to-left" evidence="12">
        <dbReference type="Rhea" id="RHEA:17871"/>
    </physiologicalReaction>
</comment>
<dbReference type="Proteomes" id="UP001432027">
    <property type="component" value="Unassembled WGS sequence"/>
</dbReference>
<dbReference type="GO" id="GO:0004155">
    <property type="term" value="F:6,7-dihydropteridine reductase activity"/>
    <property type="evidence" value="ECO:0007669"/>
    <property type="project" value="UniProtKB-EC"/>
</dbReference>
<dbReference type="PANTHER" id="PTHR15104:SF0">
    <property type="entry name" value="DIHYDROPTERIDINE REDUCTASE"/>
    <property type="match status" value="1"/>
</dbReference>
<evidence type="ECO:0000256" key="13">
    <source>
        <dbReference type="SAM" id="MobiDB-lite"/>
    </source>
</evidence>
<evidence type="ECO:0000313" key="15">
    <source>
        <dbReference type="Proteomes" id="UP001432027"/>
    </source>
</evidence>
<dbReference type="Gene3D" id="3.40.50.720">
    <property type="entry name" value="NAD(P)-binding Rossmann-like Domain"/>
    <property type="match status" value="1"/>
</dbReference>
<dbReference type="SUPFAM" id="SSF51735">
    <property type="entry name" value="NAD(P)-binding Rossmann-fold domains"/>
    <property type="match status" value="1"/>
</dbReference>
<keyword evidence="5" id="KW-0783">Tetrahydrobiopterin biosynthesis</keyword>
<evidence type="ECO:0000256" key="1">
    <source>
        <dbReference type="ARBA" id="ARBA00006484"/>
    </source>
</evidence>
<dbReference type="FunFam" id="3.40.50.720:FF:000157">
    <property type="entry name" value="Quinoid dihydropteridine reductase"/>
    <property type="match status" value="1"/>
</dbReference>
<evidence type="ECO:0000256" key="8">
    <source>
        <dbReference type="ARBA" id="ARBA00039520"/>
    </source>
</evidence>
<comment type="catalytic activity">
    <reaction evidence="11">
        <text>5,6,7,8-tetrahydropteridine + NADP(+) = 6,7-dihydropteridine + NADPH + H(+)</text>
        <dbReference type="Rhea" id="RHEA:17865"/>
        <dbReference type="ChEBI" id="CHEBI:15378"/>
        <dbReference type="ChEBI" id="CHEBI:28889"/>
        <dbReference type="ChEBI" id="CHEBI:30156"/>
        <dbReference type="ChEBI" id="CHEBI:57783"/>
        <dbReference type="ChEBI" id="CHEBI:58349"/>
        <dbReference type="EC" id="1.5.1.34"/>
    </reaction>
    <physiologicalReaction direction="right-to-left" evidence="11">
        <dbReference type="Rhea" id="RHEA:17867"/>
    </physiologicalReaction>
</comment>
<keyword evidence="4" id="KW-0560">Oxidoreductase</keyword>
<proteinExistence type="inferred from homology"/>
<dbReference type="Pfam" id="PF00106">
    <property type="entry name" value="adh_short"/>
    <property type="match status" value="1"/>
</dbReference>
<dbReference type="GO" id="GO:0005737">
    <property type="term" value="C:cytoplasm"/>
    <property type="evidence" value="ECO:0007669"/>
    <property type="project" value="TreeGrafter"/>
</dbReference>
<dbReference type="InterPro" id="IPR020904">
    <property type="entry name" value="Sc_DH/Rdtase_CS"/>
</dbReference>
<accession>A0AAV5ST72</accession>
<dbReference type="GO" id="GO:0070402">
    <property type="term" value="F:NADPH binding"/>
    <property type="evidence" value="ECO:0007669"/>
    <property type="project" value="TreeGrafter"/>
</dbReference>
<feature type="compositionally biased region" description="Basic and acidic residues" evidence="13">
    <location>
        <begin position="176"/>
        <end position="185"/>
    </location>
</feature>
<comment type="caution">
    <text evidence="14">The sequence shown here is derived from an EMBL/GenBank/DDBJ whole genome shotgun (WGS) entry which is preliminary data.</text>
</comment>
<evidence type="ECO:0000256" key="6">
    <source>
        <dbReference type="ARBA" id="ARBA00037099"/>
    </source>
</evidence>
<comment type="subunit">
    <text evidence="2">Homodimer.</text>
</comment>
<evidence type="ECO:0000256" key="4">
    <source>
        <dbReference type="ARBA" id="ARBA00023002"/>
    </source>
</evidence>
<evidence type="ECO:0000256" key="7">
    <source>
        <dbReference type="ARBA" id="ARBA00039153"/>
    </source>
</evidence>
<dbReference type="AlphaFoldDB" id="A0AAV5ST72"/>
<comment type="function">
    <text evidence="6">Catalyzes the conversion of quinonoid dihydrobiopterin into tetrahydrobiopterin.</text>
</comment>
<dbReference type="GO" id="GO:0006559">
    <property type="term" value="P:L-phenylalanine catabolic process"/>
    <property type="evidence" value="ECO:0007669"/>
    <property type="project" value="TreeGrafter"/>
</dbReference>
<evidence type="ECO:0000256" key="12">
    <source>
        <dbReference type="ARBA" id="ARBA00047536"/>
    </source>
</evidence>
<dbReference type="EMBL" id="BTSX01000002">
    <property type="protein sequence ID" value="GMS84569.1"/>
    <property type="molecule type" value="Genomic_DNA"/>
</dbReference>
<protein>
    <recommendedName>
        <fullName evidence="8">Dihydropteridine reductase</fullName>
        <ecNumber evidence="7">1.5.1.34</ecNumber>
    </recommendedName>
    <alternativeName>
        <fullName evidence="10">HDHPR</fullName>
    </alternativeName>
    <alternativeName>
        <fullName evidence="9">Quinoid dihydropteridine reductase</fullName>
    </alternativeName>
</protein>
<evidence type="ECO:0000256" key="9">
    <source>
        <dbReference type="ARBA" id="ARBA00041348"/>
    </source>
</evidence>
<dbReference type="GO" id="GO:0070404">
    <property type="term" value="F:NADH binding"/>
    <property type="evidence" value="ECO:0007669"/>
    <property type="project" value="TreeGrafter"/>
</dbReference>
<gene>
    <name evidence="14" type="ORF">PENTCL1PPCAC_6744</name>
</gene>
<name>A0AAV5ST72_9BILA</name>
<sequence length="185" mass="19253">SSLIQMPSVIVYGGRGALGHAILLHFKTNGYRVISIDVHANDESDLSILVNANASWTEQEKSILQGLASNKVGDVDGVFCVAGGWTGGNASSSDMISNADLMWKQSVFSSTIASRIGVIHLKKGGILTLTGADAARNGTPGMIGYGMAKAAVHQLTKSLAEKDSGLPEGGYGSCHSSRDSGYSHE</sequence>
<evidence type="ECO:0000256" key="11">
    <source>
        <dbReference type="ARBA" id="ARBA00047429"/>
    </source>
</evidence>
<dbReference type="PANTHER" id="PTHR15104">
    <property type="entry name" value="DIHYDROPTERIDINE REDUCTASE"/>
    <property type="match status" value="1"/>
</dbReference>
<feature type="region of interest" description="Disordered" evidence="13">
    <location>
        <begin position="163"/>
        <end position="185"/>
    </location>
</feature>
<organism evidence="14 15">
    <name type="scientific">Pristionchus entomophagus</name>
    <dbReference type="NCBI Taxonomy" id="358040"/>
    <lineage>
        <taxon>Eukaryota</taxon>
        <taxon>Metazoa</taxon>
        <taxon>Ecdysozoa</taxon>
        <taxon>Nematoda</taxon>
        <taxon>Chromadorea</taxon>
        <taxon>Rhabditida</taxon>
        <taxon>Rhabditina</taxon>
        <taxon>Diplogasteromorpha</taxon>
        <taxon>Diplogasteroidea</taxon>
        <taxon>Neodiplogasteridae</taxon>
        <taxon>Pristionchus</taxon>
    </lineage>
</organism>
<dbReference type="InterPro" id="IPR036291">
    <property type="entry name" value="NAD(P)-bd_dom_sf"/>
</dbReference>
<evidence type="ECO:0000256" key="5">
    <source>
        <dbReference type="ARBA" id="ARBA00023007"/>
    </source>
</evidence>
<evidence type="ECO:0000256" key="2">
    <source>
        <dbReference type="ARBA" id="ARBA00011738"/>
    </source>
</evidence>
<dbReference type="EC" id="1.5.1.34" evidence="7"/>
<reference evidence="14" key="1">
    <citation type="submission" date="2023-10" db="EMBL/GenBank/DDBJ databases">
        <title>Genome assembly of Pristionchus species.</title>
        <authorList>
            <person name="Yoshida K."/>
            <person name="Sommer R.J."/>
        </authorList>
    </citation>
    <scope>NUCLEOTIDE SEQUENCE</scope>
    <source>
        <strain evidence="14">RS0144</strain>
    </source>
</reference>
<keyword evidence="15" id="KW-1185">Reference proteome</keyword>
<evidence type="ECO:0000256" key="3">
    <source>
        <dbReference type="ARBA" id="ARBA00022857"/>
    </source>
</evidence>
<evidence type="ECO:0000313" key="14">
    <source>
        <dbReference type="EMBL" id="GMS84569.1"/>
    </source>
</evidence>
<feature type="non-terminal residue" evidence="14">
    <location>
        <position position="1"/>
    </location>
</feature>
<dbReference type="GO" id="GO:0006729">
    <property type="term" value="P:tetrahydrobiopterin biosynthetic process"/>
    <property type="evidence" value="ECO:0007669"/>
    <property type="project" value="UniProtKB-KW"/>
</dbReference>
<keyword evidence="3" id="KW-0521">NADP</keyword>
<dbReference type="InterPro" id="IPR002347">
    <property type="entry name" value="SDR_fam"/>
</dbReference>
<dbReference type="PROSITE" id="PS00061">
    <property type="entry name" value="ADH_SHORT"/>
    <property type="match status" value="1"/>
</dbReference>
<evidence type="ECO:0000256" key="10">
    <source>
        <dbReference type="ARBA" id="ARBA00042518"/>
    </source>
</evidence>